<dbReference type="Gene3D" id="3.30.470.30">
    <property type="entry name" value="DNA ligase/mRNA capping enzyme"/>
    <property type="match status" value="1"/>
</dbReference>
<evidence type="ECO:0000313" key="8">
    <source>
        <dbReference type="Proteomes" id="UP000464787"/>
    </source>
</evidence>
<dbReference type="Gene3D" id="2.40.50.140">
    <property type="entry name" value="Nucleic acid-binding proteins"/>
    <property type="match status" value="1"/>
</dbReference>
<keyword evidence="1 7" id="KW-0436">Ligase</keyword>
<dbReference type="Pfam" id="PF14743">
    <property type="entry name" value="DNA_ligase_OB_2"/>
    <property type="match status" value="1"/>
</dbReference>
<name>A0A857JBQ1_9BURK</name>
<dbReference type="KEGG" id="xyk:GT347_01730"/>
<evidence type="ECO:0000256" key="5">
    <source>
        <dbReference type="SAM" id="SignalP"/>
    </source>
</evidence>
<sequence length="280" mass="30810">MRRRAWLALGLGLLAAWPAVAGNPPPLMLANVYRPGMGLADYWVSEKLDGNRGYWDGKKLWTRGGEEVFAPAWFIAGWPTVPMDGELWAGRGQFQKAVSITRQQAAGDEAWRGMRFMVFDLPAEPGIFTERLAVLNGLLSKLDSPWARPVAQSRVATHAALMEMLQTVVESGGEGLVLHRGSSVYAAGRSDDLVKVKPFEDADAKVVGYAPGRGKYAGLTGTLLVETREGQRLRIGSGLNDALRRQPPVIGHWISYRFRGHTDAGLPRFATFVRERPDLD</sequence>
<organism evidence="7 8">
    <name type="scientific">Xylophilus rhododendri</name>
    <dbReference type="NCBI Taxonomy" id="2697032"/>
    <lineage>
        <taxon>Bacteria</taxon>
        <taxon>Pseudomonadati</taxon>
        <taxon>Pseudomonadota</taxon>
        <taxon>Betaproteobacteria</taxon>
        <taxon>Burkholderiales</taxon>
        <taxon>Xylophilus</taxon>
    </lineage>
</organism>
<dbReference type="InterPro" id="IPR029319">
    <property type="entry name" value="DNA_ligase_OB"/>
</dbReference>
<keyword evidence="8" id="KW-1185">Reference proteome</keyword>
<dbReference type="RefSeq" id="WP_160555175.1">
    <property type="nucleotide sequence ID" value="NZ_CP047650.1"/>
</dbReference>
<evidence type="ECO:0000259" key="6">
    <source>
        <dbReference type="Pfam" id="PF14743"/>
    </source>
</evidence>
<evidence type="ECO:0000256" key="2">
    <source>
        <dbReference type="ARBA" id="ARBA00022705"/>
    </source>
</evidence>
<protein>
    <submittedName>
        <fullName evidence="7">DNA ligase</fullName>
    </submittedName>
</protein>
<keyword evidence="4" id="KW-0234">DNA repair</keyword>
<dbReference type="CDD" id="cd07896">
    <property type="entry name" value="Adenylation_kDNA_ligase_like"/>
    <property type="match status" value="1"/>
</dbReference>
<evidence type="ECO:0000256" key="1">
    <source>
        <dbReference type="ARBA" id="ARBA00022598"/>
    </source>
</evidence>
<feature type="chain" id="PRO_5032624736" evidence="5">
    <location>
        <begin position="22"/>
        <end position="280"/>
    </location>
</feature>
<accession>A0A857JBQ1</accession>
<dbReference type="SUPFAM" id="SSF50249">
    <property type="entry name" value="Nucleic acid-binding proteins"/>
    <property type="match status" value="1"/>
</dbReference>
<dbReference type="PANTHER" id="PTHR47810">
    <property type="entry name" value="DNA LIGASE"/>
    <property type="match status" value="1"/>
</dbReference>
<dbReference type="GO" id="GO:0006281">
    <property type="term" value="P:DNA repair"/>
    <property type="evidence" value="ECO:0007669"/>
    <property type="project" value="UniProtKB-KW"/>
</dbReference>
<keyword evidence="2" id="KW-0235">DNA replication</keyword>
<dbReference type="NCBIfam" id="NF006592">
    <property type="entry name" value="PRK09125.1"/>
    <property type="match status" value="1"/>
</dbReference>
<dbReference type="Proteomes" id="UP000464787">
    <property type="component" value="Chromosome"/>
</dbReference>
<dbReference type="GO" id="GO:0006260">
    <property type="term" value="P:DNA replication"/>
    <property type="evidence" value="ECO:0007669"/>
    <property type="project" value="UniProtKB-KW"/>
</dbReference>
<dbReference type="PANTHER" id="PTHR47810:SF1">
    <property type="entry name" value="DNA LIGASE B"/>
    <property type="match status" value="1"/>
</dbReference>
<dbReference type="GO" id="GO:0016874">
    <property type="term" value="F:ligase activity"/>
    <property type="evidence" value="ECO:0007669"/>
    <property type="project" value="UniProtKB-KW"/>
</dbReference>
<feature type="signal peptide" evidence="5">
    <location>
        <begin position="1"/>
        <end position="21"/>
    </location>
</feature>
<dbReference type="SUPFAM" id="SSF56091">
    <property type="entry name" value="DNA ligase/mRNA capping enzyme, catalytic domain"/>
    <property type="match status" value="1"/>
</dbReference>
<dbReference type="Gene3D" id="3.30.1490.70">
    <property type="match status" value="1"/>
</dbReference>
<keyword evidence="5" id="KW-0732">Signal</keyword>
<feature type="domain" description="DNA ligase OB-like" evidence="6">
    <location>
        <begin position="211"/>
        <end position="276"/>
    </location>
</feature>
<gene>
    <name evidence="7" type="ORF">GT347_01730</name>
</gene>
<dbReference type="AlphaFoldDB" id="A0A857JBQ1"/>
<proteinExistence type="predicted"/>
<evidence type="ECO:0000256" key="3">
    <source>
        <dbReference type="ARBA" id="ARBA00022763"/>
    </source>
</evidence>
<dbReference type="CDD" id="cd08041">
    <property type="entry name" value="OBF_kDNA_ligase_like"/>
    <property type="match status" value="1"/>
</dbReference>
<reference evidence="7 8" key="1">
    <citation type="submission" date="2020-01" db="EMBL/GenBank/DDBJ databases">
        <title>Genome sequencing of strain KACC 21265.</title>
        <authorList>
            <person name="Heo J."/>
            <person name="Kim S.-J."/>
            <person name="Kim J.-S."/>
            <person name="Hong S.-B."/>
            <person name="Kwon S.-W."/>
        </authorList>
    </citation>
    <scope>NUCLEOTIDE SEQUENCE [LARGE SCALE GENOMIC DNA]</scope>
    <source>
        <strain evidence="7 8">KACC 21265</strain>
    </source>
</reference>
<evidence type="ECO:0000256" key="4">
    <source>
        <dbReference type="ARBA" id="ARBA00023204"/>
    </source>
</evidence>
<dbReference type="InterPro" id="IPR012340">
    <property type="entry name" value="NA-bd_OB-fold"/>
</dbReference>
<evidence type="ECO:0000313" key="7">
    <source>
        <dbReference type="EMBL" id="QHJ01367.1"/>
    </source>
</evidence>
<dbReference type="InterPro" id="IPR050326">
    <property type="entry name" value="NAD_dep_DNA_ligaseB"/>
</dbReference>
<dbReference type="EMBL" id="CP047650">
    <property type="protein sequence ID" value="QHJ01367.1"/>
    <property type="molecule type" value="Genomic_DNA"/>
</dbReference>
<keyword evidence="3" id="KW-0227">DNA damage</keyword>